<evidence type="ECO:0000259" key="1">
    <source>
        <dbReference type="Pfam" id="PF12706"/>
    </source>
</evidence>
<dbReference type="InterPro" id="IPR001279">
    <property type="entry name" value="Metallo-B-lactamas"/>
</dbReference>
<accession>A0A2A8CTN9</accession>
<keyword evidence="2" id="KW-0378">Hydrolase</keyword>
<feature type="domain" description="Metallo-beta-lactamase" evidence="1">
    <location>
        <begin position="51"/>
        <end position="247"/>
    </location>
</feature>
<comment type="caution">
    <text evidence="2">The sequence shown here is derived from an EMBL/GenBank/DDBJ whole genome shotgun (WGS) entry which is preliminary data.</text>
</comment>
<evidence type="ECO:0000313" key="3">
    <source>
        <dbReference type="Proteomes" id="UP000220102"/>
    </source>
</evidence>
<dbReference type="Proteomes" id="UP000220102">
    <property type="component" value="Unassembled WGS sequence"/>
</dbReference>
<dbReference type="GO" id="GO:0016787">
    <property type="term" value="F:hydrolase activity"/>
    <property type="evidence" value="ECO:0007669"/>
    <property type="project" value="UniProtKB-KW"/>
</dbReference>
<dbReference type="SUPFAM" id="SSF56281">
    <property type="entry name" value="Metallo-hydrolase/oxidoreductase"/>
    <property type="match status" value="1"/>
</dbReference>
<sequence>MPDELTVTLLGTGTSTGVPVIGCDCEVCQSDDPRDTRTRCACYIDAGDVTLLVDTGPDFRAQMLREDLRRIDAVLYTHHHFDHIAGLDDLRPFFFWNRRPMPCYGHPLTVETLAEKYDYVFGTDPYPGAADLSLCSVEDTFRVPTRQPALPRGMSPDDLPRGDEVVAVDPILLYHGDMPVYGYRVGDFAYLTDVNEIPSASLEKLEDLDTLVLDALRPNPHPTHFSFDQAVDVARRIGARQTYFIHMTHNVLHAEQEARLPENIHLGYDGLQIQVNNRSD</sequence>
<organism evidence="2 3">
    <name type="scientific">Longibacter salinarum</name>
    <dbReference type="NCBI Taxonomy" id="1850348"/>
    <lineage>
        <taxon>Bacteria</taxon>
        <taxon>Pseudomonadati</taxon>
        <taxon>Rhodothermota</taxon>
        <taxon>Rhodothermia</taxon>
        <taxon>Rhodothermales</taxon>
        <taxon>Salisaetaceae</taxon>
        <taxon>Longibacter</taxon>
    </lineage>
</organism>
<dbReference type="PANTHER" id="PTHR42663:SF6">
    <property type="entry name" value="HYDROLASE C777.06C-RELATED"/>
    <property type="match status" value="1"/>
</dbReference>
<evidence type="ECO:0000313" key="2">
    <source>
        <dbReference type="EMBL" id="PEN11262.1"/>
    </source>
</evidence>
<dbReference type="EMBL" id="PDEQ01000010">
    <property type="protein sequence ID" value="PEN11262.1"/>
    <property type="molecule type" value="Genomic_DNA"/>
</dbReference>
<gene>
    <name evidence="2" type="ORF">CRI94_15840</name>
</gene>
<dbReference type="InterPro" id="IPR036866">
    <property type="entry name" value="RibonucZ/Hydroxyglut_hydro"/>
</dbReference>
<dbReference type="OrthoDB" id="9781189at2"/>
<keyword evidence="3" id="KW-1185">Reference proteome</keyword>
<name>A0A2A8CTN9_9BACT</name>
<dbReference type="PANTHER" id="PTHR42663">
    <property type="entry name" value="HYDROLASE C777.06C-RELATED-RELATED"/>
    <property type="match status" value="1"/>
</dbReference>
<dbReference type="AlphaFoldDB" id="A0A2A8CTN9"/>
<proteinExistence type="predicted"/>
<dbReference type="RefSeq" id="WP_098078247.1">
    <property type="nucleotide sequence ID" value="NZ_PDEQ01000010.1"/>
</dbReference>
<dbReference type="Pfam" id="PF12706">
    <property type="entry name" value="Lactamase_B_2"/>
    <property type="match status" value="1"/>
</dbReference>
<protein>
    <submittedName>
        <fullName evidence="2">MBL fold metallo-hydrolase</fullName>
    </submittedName>
</protein>
<dbReference type="Gene3D" id="3.60.15.10">
    <property type="entry name" value="Ribonuclease Z/Hydroxyacylglutathione hydrolase-like"/>
    <property type="match status" value="1"/>
</dbReference>
<reference evidence="2 3" key="1">
    <citation type="submission" date="2017-10" db="EMBL/GenBank/DDBJ databases">
        <title>Draft genome of Longibacter Salinarum.</title>
        <authorList>
            <person name="Goh K.M."/>
            <person name="Shamsir M.S."/>
            <person name="Lim S.W."/>
        </authorList>
    </citation>
    <scope>NUCLEOTIDE SEQUENCE [LARGE SCALE GENOMIC DNA]</scope>
    <source>
        <strain evidence="2 3">KCTC 52045</strain>
    </source>
</reference>
<dbReference type="CDD" id="cd16279">
    <property type="entry name" value="metallo-hydrolase-like_MBL-fold"/>
    <property type="match status" value="1"/>
</dbReference>